<feature type="region of interest" description="Disordered" evidence="1">
    <location>
        <begin position="61"/>
        <end position="83"/>
    </location>
</feature>
<evidence type="ECO:0000256" key="1">
    <source>
        <dbReference type="SAM" id="MobiDB-lite"/>
    </source>
</evidence>
<name>A0A645DM50_9ZZZZ</name>
<comment type="caution">
    <text evidence="2">The sequence shown here is derived from an EMBL/GenBank/DDBJ whole genome shotgun (WGS) entry which is preliminary data.</text>
</comment>
<feature type="compositionally biased region" description="Basic and acidic residues" evidence="1">
    <location>
        <begin position="101"/>
        <end position="111"/>
    </location>
</feature>
<organism evidence="2">
    <name type="scientific">bioreactor metagenome</name>
    <dbReference type="NCBI Taxonomy" id="1076179"/>
    <lineage>
        <taxon>unclassified sequences</taxon>
        <taxon>metagenomes</taxon>
        <taxon>ecological metagenomes</taxon>
    </lineage>
</organism>
<feature type="region of interest" description="Disordered" evidence="1">
    <location>
        <begin position="95"/>
        <end position="121"/>
    </location>
</feature>
<dbReference type="AlphaFoldDB" id="A0A645DM50"/>
<accession>A0A645DM50</accession>
<feature type="compositionally biased region" description="Basic residues" evidence="1">
    <location>
        <begin position="112"/>
        <end position="121"/>
    </location>
</feature>
<sequence>MQPRERFFKQYAREKRRYDRYERDDDAARCGRHRFAAFVERDDVYEKADCAREHEPEDVTRFGRLHARGEHDEHERERGGDIAQHAQRFACEVGKRHAREHVRERPADDRDHRKRVKAVFE</sequence>
<evidence type="ECO:0000313" key="2">
    <source>
        <dbReference type="EMBL" id="MPM90321.1"/>
    </source>
</evidence>
<reference evidence="2" key="1">
    <citation type="submission" date="2019-08" db="EMBL/GenBank/DDBJ databases">
        <authorList>
            <person name="Kucharzyk K."/>
            <person name="Murdoch R.W."/>
            <person name="Higgins S."/>
            <person name="Loffler F."/>
        </authorList>
    </citation>
    <scope>NUCLEOTIDE SEQUENCE</scope>
</reference>
<gene>
    <name evidence="2" type="ORF">SDC9_137442</name>
</gene>
<feature type="compositionally biased region" description="Basic and acidic residues" evidence="1">
    <location>
        <begin position="61"/>
        <end position="80"/>
    </location>
</feature>
<proteinExistence type="predicted"/>
<dbReference type="EMBL" id="VSSQ01037596">
    <property type="protein sequence ID" value="MPM90321.1"/>
    <property type="molecule type" value="Genomic_DNA"/>
</dbReference>
<protein>
    <submittedName>
        <fullName evidence="2">Uncharacterized protein</fullName>
    </submittedName>
</protein>